<dbReference type="InterPro" id="IPR003439">
    <property type="entry name" value="ABC_transporter-like_ATP-bd"/>
</dbReference>
<keyword evidence="4" id="KW-0067">ATP-binding</keyword>
<accession>M1KJ25</accession>
<dbReference type="Gene3D" id="3.40.50.300">
    <property type="entry name" value="P-loop containing nucleotide triphosphate hydrolases"/>
    <property type="match status" value="1"/>
</dbReference>
<keyword evidence="5 8" id="KW-1133">Transmembrane helix</keyword>
<gene>
    <name evidence="11" type="ORF">ECU04_0480</name>
</gene>
<dbReference type="Gene3D" id="1.20.1560.10">
    <property type="entry name" value="ABC transporter type 1, transmembrane domain"/>
    <property type="match status" value="1"/>
</dbReference>
<dbReference type="InterPro" id="IPR036640">
    <property type="entry name" value="ABC1_TM_sf"/>
</dbReference>
<dbReference type="SUPFAM" id="SSF90123">
    <property type="entry name" value="ABC transporter transmembrane region"/>
    <property type="match status" value="1"/>
</dbReference>
<keyword evidence="6 8" id="KW-0472">Membrane</keyword>
<dbReference type="InterPro" id="IPR003593">
    <property type="entry name" value="AAA+_ATPase"/>
</dbReference>
<dbReference type="PANTHER" id="PTHR24221:SF654">
    <property type="entry name" value="ATP-BINDING CASSETTE SUB-FAMILY B MEMBER 6"/>
    <property type="match status" value="1"/>
</dbReference>
<feature type="transmembrane region" description="Helical" evidence="8">
    <location>
        <begin position="172"/>
        <end position="191"/>
    </location>
</feature>
<dbReference type="GO" id="GO:0016887">
    <property type="term" value="F:ATP hydrolysis activity"/>
    <property type="evidence" value="ECO:0007669"/>
    <property type="project" value="InterPro"/>
</dbReference>
<evidence type="ECO:0000256" key="5">
    <source>
        <dbReference type="ARBA" id="ARBA00022989"/>
    </source>
</evidence>
<dbReference type="GO" id="GO:0005524">
    <property type="term" value="F:ATP binding"/>
    <property type="evidence" value="ECO:0007669"/>
    <property type="project" value="UniProtKB-KW"/>
</dbReference>
<dbReference type="PROSITE" id="PS50893">
    <property type="entry name" value="ABC_TRANSPORTER_2"/>
    <property type="match status" value="1"/>
</dbReference>
<name>M1KJ25_ENCCN</name>
<dbReference type="PROSITE" id="PS50929">
    <property type="entry name" value="ABC_TM1F"/>
    <property type="match status" value="1"/>
</dbReference>
<dbReference type="GO" id="GO:0016020">
    <property type="term" value="C:membrane"/>
    <property type="evidence" value="ECO:0007669"/>
    <property type="project" value="UniProtKB-SubCell"/>
</dbReference>
<comment type="similarity">
    <text evidence="7">Belongs to the ABC transporter superfamily. ABCB family. Heavy Metal importer (TC 3.A.1.210) subfamily.</text>
</comment>
<evidence type="ECO:0000259" key="9">
    <source>
        <dbReference type="PROSITE" id="PS50893"/>
    </source>
</evidence>
<feature type="transmembrane region" description="Helical" evidence="8">
    <location>
        <begin position="21"/>
        <end position="44"/>
    </location>
</feature>
<dbReference type="VEuPathDB" id="MicrosporidiaDB:ECU04_0480"/>
<evidence type="ECO:0000259" key="10">
    <source>
        <dbReference type="PROSITE" id="PS50929"/>
    </source>
</evidence>
<dbReference type="SMART" id="SM00382">
    <property type="entry name" value="AAA"/>
    <property type="match status" value="1"/>
</dbReference>
<evidence type="ECO:0000313" key="11">
    <source>
        <dbReference type="EMBL" id="AGE95221.1"/>
    </source>
</evidence>
<sequence>MKEVMKRSSKLSVIKTVMFKYVLGSPVVRVMMLPVVVTLLAAGYGEIFITQILNDIQEKASDAEVVNEKIRIYLIAALSSYVFGLASLFAMSSYIESVCRDYIIDLYRDHISMSFSDFKKIGVGNMISFMNRKILSLQEVLESTVKVFIMTLCCILITMAKIQSEVGSRYGLLIGGVVVAYGACVIVINHYRNIIRLKMNREIDLCERKIYNNILNYDIIKSYNNEELEANEVYRCMGAQTRYGKMYWSWLQVGNFIGENIFVMAMFIMTMQFSNNDARKVGFQDYTLMFSLSNQLRMYCVNISNSFGLILLNLTNMAQNRIEPSRLDIQEPGYYKKDFDALIRISELEISVGDKRLIRGVNMDIGKGEKIGISGDNGSGKTSFIRALLGFFDYSGSILVDGIELSTLNKEGLRQMISYSPQESQLFNESIISNIKDGNIYMSDEEAVEICKKYGMDDMFTSLDDGYQTLVGNRGNRLSGGQRQKVSMMRTVVKDAPIYIFDQVTSHVDKESENNMVDMIMKNLSDKTVIMVVQNSDLLDRFDKIYYFSNGGISS</sequence>
<feature type="transmembrane region" description="Helical" evidence="8">
    <location>
        <begin position="247"/>
        <end position="269"/>
    </location>
</feature>
<dbReference type="SUPFAM" id="SSF52540">
    <property type="entry name" value="P-loop containing nucleoside triphosphate hydrolases"/>
    <property type="match status" value="1"/>
</dbReference>
<evidence type="ECO:0000256" key="8">
    <source>
        <dbReference type="SAM" id="Phobius"/>
    </source>
</evidence>
<dbReference type="VEuPathDB" id="MicrosporidiaDB:AEWR_040390"/>
<proteinExistence type="inferred from homology"/>
<keyword evidence="2 8" id="KW-0812">Transmembrane</keyword>
<dbReference type="InterPro" id="IPR039421">
    <property type="entry name" value="Type_1_exporter"/>
</dbReference>
<evidence type="ECO:0000256" key="4">
    <source>
        <dbReference type="ARBA" id="ARBA00022840"/>
    </source>
</evidence>
<protein>
    <submittedName>
        <fullName evidence="11">ABC transporter</fullName>
    </submittedName>
</protein>
<feature type="transmembrane region" description="Helical" evidence="8">
    <location>
        <begin position="70"/>
        <end position="90"/>
    </location>
</feature>
<dbReference type="Pfam" id="PF00664">
    <property type="entry name" value="ABC_membrane"/>
    <property type="match status" value="1"/>
</dbReference>
<dbReference type="InterPro" id="IPR027417">
    <property type="entry name" value="P-loop_NTPase"/>
</dbReference>
<keyword evidence="3" id="KW-0547">Nucleotide-binding</keyword>
<dbReference type="GO" id="GO:0140359">
    <property type="term" value="F:ABC-type transporter activity"/>
    <property type="evidence" value="ECO:0007669"/>
    <property type="project" value="InterPro"/>
</dbReference>
<dbReference type="PANTHER" id="PTHR24221">
    <property type="entry name" value="ATP-BINDING CASSETTE SUB-FAMILY B"/>
    <property type="match status" value="1"/>
</dbReference>
<feature type="domain" description="ABC transmembrane type-1" evidence="10">
    <location>
        <begin position="35"/>
        <end position="312"/>
    </location>
</feature>
<dbReference type="AlphaFoldDB" id="M1KJ25"/>
<evidence type="ECO:0000256" key="1">
    <source>
        <dbReference type="ARBA" id="ARBA00004141"/>
    </source>
</evidence>
<dbReference type="Pfam" id="PF00005">
    <property type="entry name" value="ABC_tran"/>
    <property type="match status" value="1"/>
</dbReference>
<dbReference type="VEuPathDB" id="MicrosporidiaDB:AEWQ_040390"/>
<evidence type="ECO:0000256" key="6">
    <source>
        <dbReference type="ARBA" id="ARBA00023136"/>
    </source>
</evidence>
<reference evidence="11" key="1">
    <citation type="journal article" date="2013" name="Eukaryot. Cell">
        <title>Extremely Reduced Levels of Heterozygosity in the Vertebrate Pathogen Encephalitozoon cuniculi.</title>
        <authorList>
            <person name="Selman M."/>
            <person name="Sak B."/>
            <person name="Kvac M."/>
            <person name="Farinelli L."/>
            <person name="Weiss L.M."/>
            <person name="Corradi N."/>
        </authorList>
    </citation>
    <scope>NUCLEOTIDE SEQUENCE</scope>
</reference>
<dbReference type="VEuPathDB" id="MicrosporidiaDB:M970_040390"/>
<evidence type="ECO:0000256" key="3">
    <source>
        <dbReference type="ARBA" id="ARBA00022741"/>
    </source>
</evidence>
<dbReference type="VEuPathDB" id="MicrosporidiaDB:AEWD_040400"/>
<dbReference type="InterPro" id="IPR011527">
    <property type="entry name" value="ABC1_TM_dom"/>
</dbReference>
<feature type="domain" description="ABC transporter" evidence="9">
    <location>
        <begin position="343"/>
        <end position="555"/>
    </location>
</feature>
<evidence type="ECO:0000256" key="2">
    <source>
        <dbReference type="ARBA" id="ARBA00022692"/>
    </source>
</evidence>
<comment type="subcellular location">
    <subcellularLocation>
        <location evidence="1">Membrane</location>
        <topology evidence="1">Multi-pass membrane protein</topology>
    </subcellularLocation>
</comment>
<feature type="transmembrane region" description="Helical" evidence="8">
    <location>
        <begin position="140"/>
        <end position="160"/>
    </location>
</feature>
<dbReference type="EMBL" id="KC513606">
    <property type="protein sequence ID" value="AGE95221.1"/>
    <property type="molecule type" value="Genomic_DNA"/>
</dbReference>
<organism evidence="11">
    <name type="scientific">Encephalitozoon cuniculi</name>
    <name type="common">Microsporidian parasite</name>
    <dbReference type="NCBI Taxonomy" id="6035"/>
    <lineage>
        <taxon>Eukaryota</taxon>
        <taxon>Fungi</taxon>
        <taxon>Fungi incertae sedis</taxon>
        <taxon>Microsporidia</taxon>
        <taxon>Unikaryonidae</taxon>
        <taxon>Encephalitozoon</taxon>
    </lineage>
</organism>
<evidence type="ECO:0000256" key="7">
    <source>
        <dbReference type="ARBA" id="ARBA00024363"/>
    </source>
</evidence>
<dbReference type="OMA" id="INERANY"/>